<feature type="chain" id="PRO_5039759598" description="FAD:protein FMN transferase" evidence="12">
    <location>
        <begin position="23"/>
        <end position="319"/>
    </location>
</feature>
<evidence type="ECO:0000313" key="14">
    <source>
        <dbReference type="Proteomes" id="UP000823633"/>
    </source>
</evidence>
<dbReference type="EC" id="2.7.1.180" evidence="1 10"/>
<feature type="signal peptide" evidence="12">
    <location>
        <begin position="1"/>
        <end position="22"/>
    </location>
</feature>
<comment type="catalytic activity">
    <reaction evidence="9 10 12">
        <text>L-threonyl-[protein] + FAD = FMN-L-threonyl-[protein] + AMP + H(+)</text>
        <dbReference type="Rhea" id="RHEA:36847"/>
        <dbReference type="Rhea" id="RHEA-COMP:11060"/>
        <dbReference type="Rhea" id="RHEA-COMP:11061"/>
        <dbReference type="ChEBI" id="CHEBI:15378"/>
        <dbReference type="ChEBI" id="CHEBI:30013"/>
        <dbReference type="ChEBI" id="CHEBI:57692"/>
        <dbReference type="ChEBI" id="CHEBI:74257"/>
        <dbReference type="ChEBI" id="CHEBI:456215"/>
        <dbReference type="EC" id="2.7.1.180"/>
    </reaction>
</comment>
<evidence type="ECO:0000256" key="5">
    <source>
        <dbReference type="ARBA" id="ARBA00022723"/>
    </source>
</evidence>
<dbReference type="EMBL" id="JADIMU010000032">
    <property type="protein sequence ID" value="MBO8443164.1"/>
    <property type="molecule type" value="Genomic_DNA"/>
</dbReference>
<evidence type="ECO:0000256" key="12">
    <source>
        <dbReference type="RuleBase" id="RU363002"/>
    </source>
</evidence>
<evidence type="ECO:0000256" key="1">
    <source>
        <dbReference type="ARBA" id="ARBA00011955"/>
    </source>
</evidence>
<keyword evidence="12" id="KW-1003">Cell membrane</keyword>
<evidence type="ECO:0000256" key="2">
    <source>
        <dbReference type="ARBA" id="ARBA00016337"/>
    </source>
</evidence>
<evidence type="ECO:0000256" key="10">
    <source>
        <dbReference type="PIRNR" id="PIRNR006268"/>
    </source>
</evidence>
<dbReference type="Proteomes" id="UP000823633">
    <property type="component" value="Unassembled WGS sequence"/>
</dbReference>
<dbReference type="InterPro" id="IPR024932">
    <property type="entry name" value="ApbE"/>
</dbReference>
<reference evidence="13" key="2">
    <citation type="journal article" date="2021" name="PeerJ">
        <title>Extensive microbial diversity within the chicken gut microbiome revealed by metagenomics and culture.</title>
        <authorList>
            <person name="Gilroy R."/>
            <person name="Ravi A."/>
            <person name="Getino M."/>
            <person name="Pursley I."/>
            <person name="Horton D.L."/>
            <person name="Alikhan N.F."/>
            <person name="Baker D."/>
            <person name="Gharbi K."/>
            <person name="Hall N."/>
            <person name="Watson M."/>
            <person name="Adriaenssens E.M."/>
            <person name="Foster-Nyarko E."/>
            <person name="Jarju S."/>
            <person name="Secka A."/>
            <person name="Antonio M."/>
            <person name="Oren A."/>
            <person name="Chaudhuri R.R."/>
            <person name="La Ragione R."/>
            <person name="Hildebrand F."/>
            <person name="Pallen M.J."/>
        </authorList>
    </citation>
    <scope>NUCLEOTIDE SEQUENCE</scope>
    <source>
        <strain evidence="13">11167</strain>
    </source>
</reference>
<dbReference type="PROSITE" id="PS51257">
    <property type="entry name" value="PROKAR_LIPOPROTEIN"/>
    <property type="match status" value="1"/>
</dbReference>
<comment type="cofactor">
    <cofactor evidence="11">
        <name>Mg(2+)</name>
        <dbReference type="ChEBI" id="CHEBI:18420"/>
    </cofactor>
    <cofactor evidence="11">
        <name>Mn(2+)</name>
        <dbReference type="ChEBI" id="CHEBI:29035"/>
    </cofactor>
    <text evidence="11">Magnesium. Can also use manganese.</text>
</comment>
<evidence type="ECO:0000256" key="3">
    <source>
        <dbReference type="ARBA" id="ARBA00022630"/>
    </source>
</evidence>
<organism evidence="13 14">
    <name type="scientific">Candidatus Aphodenecus pullistercoris</name>
    <dbReference type="NCBI Taxonomy" id="2840669"/>
    <lineage>
        <taxon>Bacteria</taxon>
        <taxon>Pseudomonadati</taxon>
        <taxon>Spirochaetota</taxon>
        <taxon>Spirochaetia</taxon>
        <taxon>Spirochaetales</taxon>
        <taxon>Candidatus Aphodenecus</taxon>
    </lineage>
</organism>
<dbReference type="PIRSF" id="PIRSF006268">
    <property type="entry name" value="ApbE"/>
    <property type="match status" value="1"/>
</dbReference>
<reference evidence="13" key="1">
    <citation type="submission" date="2020-10" db="EMBL/GenBank/DDBJ databases">
        <authorList>
            <person name="Gilroy R."/>
        </authorList>
    </citation>
    <scope>NUCLEOTIDE SEQUENCE</scope>
    <source>
        <strain evidence="13">11167</strain>
    </source>
</reference>
<evidence type="ECO:0000256" key="4">
    <source>
        <dbReference type="ARBA" id="ARBA00022679"/>
    </source>
</evidence>
<sequence length="319" mass="34250">MMRRVLAAILMLCALASCSRQPVEEHAFLMDTWCSITFYDRGDEELSDEAFAILEEIDARLDRFDTGSEVARINAQAGLSPVSVSEPTYKLIKRAKELSVMTGGAFNPLMGAVSDLWGFGSASPSVPDDDEIARLLEAVDIDNLVLDDGAMTVYLADDRISLDLGGIAKGHAADEVAAFLKASGVERAVVNLGGNVWCIGQREEDRPWTVGLQDPSSQDGAYFTTVSVSDSSVVTSGSYQRFFIEDGVAYHHILDPATGRPADSDILSVSLIMDDSTMADALTTALFVMGSTDAATFCRQWGLSAVILTGNGEEIRIGL</sequence>
<keyword evidence="12" id="KW-0732">Signal</keyword>
<dbReference type="GO" id="GO:0005886">
    <property type="term" value="C:plasma membrane"/>
    <property type="evidence" value="ECO:0007669"/>
    <property type="project" value="UniProtKB-SubCell"/>
</dbReference>
<evidence type="ECO:0000256" key="6">
    <source>
        <dbReference type="ARBA" id="ARBA00022827"/>
    </source>
</evidence>
<comment type="function">
    <text evidence="12">Flavin transferase that catalyzes the transfer of the FMN moiety of FAD and its covalent binding to the hydroxyl group of a threonine residue in a target flavoprotein.</text>
</comment>
<keyword evidence="6 10" id="KW-0274">FAD</keyword>
<keyword evidence="4 10" id="KW-0808">Transferase</keyword>
<gene>
    <name evidence="13" type="ORF">IAC42_05335</name>
</gene>
<dbReference type="PANTHER" id="PTHR30040">
    <property type="entry name" value="THIAMINE BIOSYNTHESIS LIPOPROTEIN APBE"/>
    <property type="match status" value="1"/>
</dbReference>
<evidence type="ECO:0000256" key="11">
    <source>
        <dbReference type="PIRSR" id="PIRSR006268-2"/>
    </source>
</evidence>
<feature type="binding site" evidence="11">
    <location>
        <position position="280"/>
    </location>
    <ligand>
        <name>Mg(2+)</name>
        <dbReference type="ChEBI" id="CHEBI:18420"/>
    </ligand>
</feature>
<keyword evidence="12" id="KW-0472">Membrane</keyword>
<feature type="binding site" evidence="11">
    <location>
        <position position="284"/>
    </location>
    <ligand>
        <name>Mg(2+)</name>
        <dbReference type="ChEBI" id="CHEBI:18420"/>
    </ligand>
</feature>
<dbReference type="Gene3D" id="3.10.520.10">
    <property type="entry name" value="ApbE-like domains"/>
    <property type="match status" value="1"/>
</dbReference>
<dbReference type="AlphaFoldDB" id="A0A9D9E8K8"/>
<proteinExistence type="inferred from homology"/>
<evidence type="ECO:0000256" key="8">
    <source>
        <dbReference type="ARBA" id="ARBA00031306"/>
    </source>
</evidence>
<keyword evidence="3 10" id="KW-0285">Flavoprotein</keyword>
<dbReference type="PANTHER" id="PTHR30040:SF2">
    <property type="entry name" value="FAD:PROTEIN FMN TRANSFERASE"/>
    <property type="match status" value="1"/>
</dbReference>
<dbReference type="InterPro" id="IPR003374">
    <property type="entry name" value="ApbE-like_sf"/>
</dbReference>
<dbReference type="SUPFAM" id="SSF143631">
    <property type="entry name" value="ApbE-like"/>
    <property type="match status" value="1"/>
</dbReference>
<dbReference type="GO" id="GO:0016740">
    <property type="term" value="F:transferase activity"/>
    <property type="evidence" value="ECO:0007669"/>
    <property type="project" value="UniProtKB-UniRule"/>
</dbReference>
<dbReference type="GO" id="GO:0046872">
    <property type="term" value="F:metal ion binding"/>
    <property type="evidence" value="ECO:0007669"/>
    <property type="project" value="UniProtKB-UniRule"/>
</dbReference>
<feature type="binding site" evidence="11">
    <location>
        <position position="166"/>
    </location>
    <ligand>
        <name>Mg(2+)</name>
        <dbReference type="ChEBI" id="CHEBI:18420"/>
    </ligand>
</feature>
<comment type="similarity">
    <text evidence="10 12">Belongs to the ApbE family.</text>
</comment>
<evidence type="ECO:0000256" key="9">
    <source>
        <dbReference type="ARBA" id="ARBA00048540"/>
    </source>
</evidence>
<comment type="caution">
    <text evidence="13">The sequence shown here is derived from an EMBL/GenBank/DDBJ whole genome shotgun (WGS) entry which is preliminary data.</text>
</comment>
<keyword evidence="7 10" id="KW-0460">Magnesium</keyword>
<keyword evidence="12" id="KW-0449">Lipoprotein</keyword>
<comment type="subcellular location">
    <subcellularLocation>
        <location evidence="12">Cell inner membrane</location>
        <topology evidence="12">Lipid-anchor</topology>
        <orientation evidence="12">Periplasmic side</orientation>
    </subcellularLocation>
</comment>
<keyword evidence="5 10" id="KW-0479">Metal-binding</keyword>
<evidence type="ECO:0000256" key="7">
    <source>
        <dbReference type="ARBA" id="ARBA00022842"/>
    </source>
</evidence>
<evidence type="ECO:0000313" key="13">
    <source>
        <dbReference type="EMBL" id="MBO8443164.1"/>
    </source>
</evidence>
<dbReference type="Pfam" id="PF02424">
    <property type="entry name" value="ApbE"/>
    <property type="match status" value="1"/>
</dbReference>
<keyword evidence="12" id="KW-0997">Cell inner membrane</keyword>
<name>A0A9D9E8K8_9SPIR</name>
<protein>
    <recommendedName>
        <fullName evidence="2 10">FAD:protein FMN transferase</fullName>
        <ecNumber evidence="1 10">2.7.1.180</ecNumber>
    </recommendedName>
    <alternativeName>
        <fullName evidence="8 10">Flavin transferase</fullName>
    </alternativeName>
</protein>
<accession>A0A9D9E8K8</accession>